<protein>
    <recommendedName>
        <fullName evidence="3">DUF2993 family protein</fullName>
    </recommendedName>
</protein>
<organism evidence="1 2">
    <name type="scientific">Actinophytocola oryzae</name>
    <dbReference type="NCBI Taxonomy" id="502181"/>
    <lineage>
        <taxon>Bacteria</taxon>
        <taxon>Bacillati</taxon>
        <taxon>Actinomycetota</taxon>
        <taxon>Actinomycetes</taxon>
        <taxon>Pseudonocardiales</taxon>
        <taxon>Pseudonocardiaceae</taxon>
    </lineage>
</organism>
<dbReference type="RefSeq" id="WP_133908487.1">
    <property type="nucleotide sequence ID" value="NZ_SOCP01000024.1"/>
</dbReference>
<proteinExistence type="predicted"/>
<dbReference type="EMBL" id="SOCP01000024">
    <property type="protein sequence ID" value="TDV40041.1"/>
    <property type="molecule type" value="Genomic_DNA"/>
</dbReference>
<gene>
    <name evidence="1" type="ORF">CLV71_12458</name>
</gene>
<sequence length="297" mass="31767">MTTTDTPPRPAPRKRRSRRVRRLVIALVVLVGLLVVADFSAAAIFEYQVSKRARDQFDLSDDPAVKVGGFSFLAQAISGEYSHVTIDARGVPVEDTLRDLEVHIEMRDVQAPLGELVSGSLKEVKVREVEGQVKVKASDVNRAIANNENTAIRSITNVKIDPVTEQDVLTDPDDRTDAEQEAAERAAEAEIEDTTAGARICATIEIGGEETEACTYGIISLVEGAKMTFTPSRIELSNSVLGTGQLPPTLDAAVKQALNFTLDPGKLPFTVTPTAVTVEPGVLSVKGTASDVVLGSS</sequence>
<evidence type="ECO:0000313" key="2">
    <source>
        <dbReference type="Proteomes" id="UP000294927"/>
    </source>
</evidence>
<dbReference type="Proteomes" id="UP000294927">
    <property type="component" value="Unassembled WGS sequence"/>
</dbReference>
<dbReference type="OrthoDB" id="3215846at2"/>
<dbReference type="Pfam" id="PF11209">
    <property type="entry name" value="LmeA"/>
    <property type="match status" value="1"/>
</dbReference>
<name>A0A4V6Q6I2_9PSEU</name>
<evidence type="ECO:0008006" key="3">
    <source>
        <dbReference type="Google" id="ProtNLM"/>
    </source>
</evidence>
<dbReference type="AlphaFoldDB" id="A0A4V6Q6I2"/>
<evidence type="ECO:0000313" key="1">
    <source>
        <dbReference type="EMBL" id="TDV40041.1"/>
    </source>
</evidence>
<accession>A0A4V6Q6I2</accession>
<dbReference type="InterPro" id="IPR021373">
    <property type="entry name" value="DUF2993"/>
</dbReference>
<reference evidence="1 2" key="1">
    <citation type="submission" date="2019-03" db="EMBL/GenBank/DDBJ databases">
        <title>Genomic Encyclopedia of Archaeal and Bacterial Type Strains, Phase II (KMG-II): from individual species to whole genera.</title>
        <authorList>
            <person name="Goeker M."/>
        </authorList>
    </citation>
    <scope>NUCLEOTIDE SEQUENCE [LARGE SCALE GENOMIC DNA]</scope>
    <source>
        <strain evidence="1 2">DSM 45499</strain>
    </source>
</reference>
<comment type="caution">
    <text evidence="1">The sequence shown here is derived from an EMBL/GenBank/DDBJ whole genome shotgun (WGS) entry which is preliminary data.</text>
</comment>
<keyword evidence="2" id="KW-1185">Reference proteome</keyword>